<keyword evidence="2" id="KW-1185">Reference proteome</keyword>
<evidence type="ECO:0000313" key="2">
    <source>
        <dbReference type="Proteomes" id="UP000003835"/>
    </source>
</evidence>
<dbReference type="eggNOG" id="ENOG5030CBU">
    <property type="taxonomic scope" value="Bacteria"/>
</dbReference>
<dbReference type="Proteomes" id="UP000003835">
    <property type="component" value="Unassembled WGS sequence"/>
</dbReference>
<dbReference type="AlphaFoldDB" id="B4VK90"/>
<protein>
    <submittedName>
        <fullName evidence="1">Uncharacterized protein</fullName>
    </submittedName>
</protein>
<dbReference type="HOGENOM" id="CLU_1764984_0_0_3"/>
<gene>
    <name evidence="1" type="ORF">MC7420_2929</name>
</gene>
<sequence length="149" mass="17082">MQPIIPMTQPFILSPRYRLDDDSPWLEGIDPSRHYWITINGDPDIQVAIPGLTVLSLKEWKQILWRFRSLQPGDRMELRRIANTSTIQCISANCYAIATTINGAAVWHLFDQEALESLLMTAHPDWLCAPRDIELGRQLLARSWEQVAA</sequence>
<dbReference type="EMBL" id="DS989843">
    <property type="protein sequence ID" value="EDX77605.1"/>
    <property type="molecule type" value="Genomic_DNA"/>
</dbReference>
<dbReference type="STRING" id="118168.MC7420_2929"/>
<accession>B4VK90</accession>
<proteinExistence type="predicted"/>
<name>B4VK90_9CYAN</name>
<organism evidence="1 2">
    <name type="scientific">Coleofasciculus chthonoplastes PCC 7420</name>
    <dbReference type="NCBI Taxonomy" id="118168"/>
    <lineage>
        <taxon>Bacteria</taxon>
        <taxon>Bacillati</taxon>
        <taxon>Cyanobacteriota</taxon>
        <taxon>Cyanophyceae</taxon>
        <taxon>Coleofasciculales</taxon>
        <taxon>Coleofasciculaceae</taxon>
        <taxon>Coleofasciculus</taxon>
    </lineage>
</organism>
<evidence type="ECO:0000313" key="1">
    <source>
        <dbReference type="EMBL" id="EDX77605.1"/>
    </source>
</evidence>
<reference evidence="1 2" key="1">
    <citation type="submission" date="2008-07" db="EMBL/GenBank/DDBJ databases">
        <authorList>
            <person name="Tandeau de Marsac N."/>
            <person name="Ferriera S."/>
            <person name="Johnson J."/>
            <person name="Kravitz S."/>
            <person name="Beeson K."/>
            <person name="Sutton G."/>
            <person name="Rogers Y.-H."/>
            <person name="Friedman R."/>
            <person name="Frazier M."/>
            <person name="Venter J.C."/>
        </authorList>
    </citation>
    <scope>NUCLEOTIDE SEQUENCE [LARGE SCALE GENOMIC DNA]</scope>
    <source>
        <strain evidence="1 2">PCC 7420</strain>
    </source>
</reference>